<evidence type="ECO:0000313" key="3">
    <source>
        <dbReference type="Proteomes" id="UP000003781"/>
    </source>
</evidence>
<accession>A3IPG9</accession>
<keyword evidence="3" id="KW-1185">Reference proteome</keyword>
<organism evidence="2 3">
    <name type="scientific">Crocosphaera chwakensis CCY0110</name>
    <dbReference type="NCBI Taxonomy" id="391612"/>
    <lineage>
        <taxon>Bacteria</taxon>
        <taxon>Bacillati</taxon>
        <taxon>Cyanobacteriota</taxon>
        <taxon>Cyanophyceae</taxon>
        <taxon>Oscillatoriophycideae</taxon>
        <taxon>Chroococcales</taxon>
        <taxon>Aphanothecaceae</taxon>
        <taxon>Crocosphaera</taxon>
        <taxon>Crocosphaera chwakensis</taxon>
    </lineage>
</organism>
<dbReference type="Gene3D" id="3.40.50.1010">
    <property type="entry name" value="5'-nuclease"/>
    <property type="match status" value="1"/>
</dbReference>
<gene>
    <name evidence="2" type="ORF">CY0110_26423</name>
</gene>
<dbReference type="SUPFAM" id="SSF88723">
    <property type="entry name" value="PIN domain-like"/>
    <property type="match status" value="1"/>
</dbReference>
<dbReference type="Proteomes" id="UP000003781">
    <property type="component" value="Unassembled WGS sequence"/>
</dbReference>
<dbReference type="InterPro" id="IPR002716">
    <property type="entry name" value="PIN_dom"/>
</dbReference>
<comment type="caution">
    <text evidence="2">The sequence shown here is derived from an EMBL/GenBank/DDBJ whole genome shotgun (WGS) entry which is preliminary data.</text>
</comment>
<evidence type="ECO:0000313" key="2">
    <source>
        <dbReference type="EMBL" id="EAZ91734.1"/>
    </source>
</evidence>
<feature type="domain" description="PIN" evidence="1">
    <location>
        <begin position="3"/>
        <end position="129"/>
    </location>
</feature>
<proteinExistence type="predicted"/>
<dbReference type="RefSeq" id="WP_008275287.1">
    <property type="nucleotide sequence ID" value="NZ_AAXW01000012.1"/>
</dbReference>
<evidence type="ECO:0000259" key="1">
    <source>
        <dbReference type="Pfam" id="PF01850"/>
    </source>
</evidence>
<name>A3IPG9_9CHRO</name>
<dbReference type="eggNOG" id="COG1848">
    <property type="taxonomic scope" value="Bacteria"/>
</dbReference>
<reference evidence="2 3" key="1">
    <citation type="submission" date="2007-03" db="EMBL/GenBank/DDBJ databases">
        <authorList>
            <person name="Stal L."/>
            <person name="Ferriera S."/>
            <person name="Johnson J."/>
            <person name="Kravitz S."/>
            <person name="Beeson K."/>
            <person name="Sutton G."/>
            <person name="Rogers Y.-H."/>
            <person name="Friedman R."/>
            <person name="Frazier M."/>
            <person name="Venter J.C."/>
        </authorList>
    </citation>
    <scope>NUCLEOTIDE SEQUENCE [LARGE SCALE GENOMIC DNA]</scope>
    <source>
        <strain evidence="2 3">CCY0110</strain>
    </source>
</reference>
<dbReference type="InterPro" id="IPR029060">
    <property type="entry name" value="PIN-like_dom_sf"/>
</dbReference>
<dbReference type="AlphaFoldDB" id="A3IPG9"/>
<dbReference type="Pfam" id="PF01850">
    <property type="entry name" value="PIN"/>
    <property type="match status" value="1"/>
</dbReference>
<protein>
    <recommendedName>
        <fullName evidence="1">PIN domain-containing protein</fullName>
    </recommendedName>
</protein>
<sequence length="148" mass="16955">MDYFLDTNILLRIADTSSSRHSLTITAITQLLSQGNKCVISSQVLIEFWVVATRPLEVNGLGWTPEETAIKIRQFIAQFHLLPESQDIFSQWFKLVTHHNIKGKRTHDIRLLAVMIVYNIPCLLTFNPNDFISLPNITIIQPQNLIIN</sequence>
<dbReference type="EMBL" id="AAXW01000012">
    <property type="protein sequence ID" value="EAZ91734.1"/>
    <property type="molecule type" value="Genomic_DNA"/>
</dbReference>
<dbReference type="OrthoDB" id="7062868at2"/>